<proteinExistence type="predicted"/>
<name>A0ABQ6M9D0_9STRA</name>
<evidence type="ECO:0000313" key="3">
    <source>
        <dbReference type="Proteomes" id="UP001165060"/>
    </source>
</evidence>
<keyword evidence="1" id="KW-0472">Membrane</keyword>
<sequence>MPFDPKAHIEHDYEPTFENPIMENAFIVGKVLLAVSPLLALAFVLMNAFDDKDEEDQRRIEKEKAGCGGKCC</sequence>
<gene>
    <name evidence="2" type="ORF">TeGR_g10588</name>
</gene>
<organism evidence="2 3">
    <name type="scientific">Tetraparma gracilis</name>
    <dbReference type="NCBI Taxonomy" id="2962635"/>
    <lineage>
        <taxon>Eukaryota</taxon>
        <taxon>Sar</taxon>
        <taxon>Stramenopiles</taxon>
        <taxon>Ochrophyta</taxon>
        <taxon>Bolidophyceae</taxon>
        <taxon>Parmales</taxon>
        <taxon>Triparmaceae</taxon>
        <taxon>Tetraparma</taxon>
    </lineage>
</organism>
<dbReference type="EMBL" id="BRYB01000074">
    <property type="protein sequence ID" value="GMI22131.1"/>
    <property type="molecule type" value="Genomic_DNA"/>
</dbReference>
<keyword evidence="3" id="KW-1185">Reference proteome</keyword>
<protein>
    <submittedName>
        <fullName evidence="2">Uncharacterized protein</fullName>
    </submittedName>
</protein>
<reference evidence="2 3" key="1">
    <citation type="journal article" date="2023" name="Commun. Biol.">
        <title>Genome analysis of Parmales, the sister group of diatoms, reveals the evolutionary specialization of diatoms from phago-mixotrophs to photoautotrophs.</title>
        <authorList>
            <person name="Ban H."/>
            <person name="Sato S."/>
            <person name="Yoshikawa S."/>
            <person name="Yamada K."/>
            <person name="Nakamura Y."/>
            <person name="Ichinomiya M."/>
            <person name="Sato N."/>
            <person name="Blanc-Mathieu R."/>
            <person name="Endo H."/>
            <person name="Kuwata A."/>
            <person name="Ogata H."/>
        </authorList>
    </citation>
    <scope>NUCLEOTIDE SEQUENCE [LARGE SCALE GENOMIC DNA]</scope>
</reference>
<dbReference type="Proteomes" id="UP001165060">
    <property type="component" value="Unassembled WGS sequence"/>
</dbReference>
<keyword evidence="1" id="KW-0812">Transmembrane</keyword>
<comment type="caution">
    <text evidence="2">The sequence shown here is derived from an EMBL/GenBank/DDBJ whole genome shotgun (WGS) entry which is preliminary data.</text>
</comment>
<evidence type="ECO:0000256" key="1">
    <source>
        <dbReference type="SAM" id="Phobius"/>
    </source>
</evidence>
<evidence type="ECO:0000313" key="2">
    <source>
        <dbReference type="EMBL" id="GMI22131.1"/>
    </source>
</evidence>
<feature type="transmembrane region" description="Helical" evidence="1">
    <location>
        <begin position="25"/>
        <end position="49"/>
    </location>
</feature>
<accession>A0ABQ6M9D0</accession>
<keyword evidence="1" id="KW-1133">Transmembrane helix</keyword>